<keyword evidence="4" id="KW-1185">Reference proteome</keyword>
<feature type="compositionally biased region" description="Basic and acidic residues" evidence="1">
    <location>
        <begin position="223"/>
        <end position="251"/>
    </location>
</feature>
<dbReference type="RefSeq" id="XP_067921128.1">
    <property type="nucleotide sequence ID" value="XM_068066896.1"/>
</dbReference>
<feature type="region of interest" description="Disordered" evidence="1">
    <location>
        <begin position="318"/>
        <end position="411"/>
    </location>
</feature>
<evidence type="ECO:0000313" key="3">
    <source>
        <dbReference type="EMBL" id="PHJ19428.1"/>
    </source>
</evidence>
<feature type="compositionally biased region" description="Basic and acidic residues" evidence="1">
    <location>
        <begin position="390"/>
        <end position="403"/>
    </location>
</feature>
<keyword evidence="2" id="KW-1133">Transmembrane helix</keyword>
<feature type="compositionally biased region" description="Polar residues" evidence="1">
    <location>
        <begin position="1535"/>
        <end position="1545"/>
    </location>
</feature>
<reference evidence="3 4" key="1">
    <citation type="journal article" date="2017" name="Int. J. Parasitol.">
        <title>The genome of the protozoan parasite Cystoisospora suis and a reverse vaccinology approach to identify vaccine candidates.</title>
        <authorList>
            <person name="Palmieri N."/>
            <person name="Shrestha A."/>
            <person name="Ruttkowski B."/>
            <person name="Beck T."/>
            <person name="Vogl C."/>
            <person name="Tomley F."/>
            <person name="Blake D.P."/>
            <person name="Joachim A."/>
        </authorList>
    </citation>
    <scope>NUCLEOTIDE SEQUENCE [LARGE SCALE GENOMIC DNA]</scope>
    <source>
        <strain evidence="3 4">Wien I</strain>
    </source>
</reference>
<feature type="region of interest" description="Disordered" evidence="1">
    <location>
        <begin position="1568"/>
        <end position="1588"/>
    </location>
</feature>
<feature type="region of interest" description="Disordered" evidence="1">
    <location>
        <begin position="210"/>
        <end position="273"/>
    </location>
</feature>
<dbReference type="EMBL" id="MIGC01003441">
    <property type="protein sequence ID" value="PHJ19428.1"/>
    <property type="molecule type" value="Genomic_DNA"/>
</dbReference>
<feature type="transmembrane region" description="Helical" evidence="2">
    <location>
        <begin position="9"/>
        <end position="33"/>
    </location>
</feature>
<sequence length="1666" mass="183260">MRRRSKSSFLIVVILPILFKLQLLLITAFLFGVKGISGTPAQCIVGCKRTGNPLPRGFLSSGSTGCPALFQSLQTTPSRLSGWLYGGDDSSERRLDRWRFLSRRTWKKRPKCQSFWYVLFLCSCPLTSSHSHLYPGVCKVKLSSSPRKPLSTLPVADALASFLPPVSLSPSDLNLSRRADAATRGESEGFIRGLPTGHSAAVPPGLVRAEEEELQNEYGASASRERGTVGKKGEKETGCEAKERGEHELGRIPDAFRNGNQGTASTSGHGGAEQKLSDFRECLVKELLSDLFIAQVPHSRLILLRLPSKTENRHLYQGDVEVQHGPSEEETNTNSGDKGESASRQAEADGKGPEGRRQRVETGDAFSPLTVAVAEPRHEGGEATGEEDGTQEHGGERKEEMGNGKETGPATMCFVPRTVSHQRGHGYSRGETNSPEILVLRSSPAITSINDSTSGQEPHCSDGASSLPASPHLPGISSPFRGLLPPRVTMGTLWLHGLRNALLSECMAQGKLQQSVTTLASVHRVEDESVREICAKGGDFNGTMQEDSAHVPLSPGKRRPVLQKSFHIRQDSQPASALTVGVCNPSLLRFSDRDTIIVAPVSRTHISSSFTSIRRRRRRPFKGEPCATGGHVWRTNSGTRFLDPHCVQTGCLGNDSVHGAKLEELMQLLSAWWRKHSEGQGLAEERNLYVALWLLPEHTVGPRPESSSQGGDWSHDEVEEVQQWAERVCNVAAFSTSLLVVPEEQQTDGLKKHKRAGVSAHEASTQRSTELCELSLTHSAIEEQSDHTDGFSFLKHLQSPVEKTQEDVLPPVRGLRESTMTYQRAAALLCCFPEAAHKILNRSSLALCWRAREDARRQYPVDRFGRRRRLVELRKQIVSRISPEMSRVVPPAEPPVGCRPGNEQAGETLSEVICATQQQRRTGSSSLRVPGLRPYLGSGPPRPTQAQSENPDEALEVAGSFCQTDEPDSSDRSCRLHDVSTSETPQASAAFSAPQTARPQSVEDLRFLRLLEESEASRELKRQARRLSSSDRRTRIQQQSAILLHAYYVQRFAARRMPVASDHRRCCAGYGAAPEGPAAAGYEIDRSSAEGTPAENGLKREEWRAEGGAVETGDTESRIFCTTRRAVNKETSSLHSVPSASDWGSDLMWDKLKSSVPVELVRQHEQVRHAARLLTALRARLQNEHPVLGVSDQNGFYLSRWSNTVRRFLALHLKRNLGTRESVERQARLLDERFGRSRENPIKSMWRFQRVVAAAAGMQALRASPLLASHNPCCRSTSKERLSCTFDLSPRRLAPSSQNHAFPSGTNVRTASLSTGSRVIPSLSSPGSQPALFAGRVRDKMKLSRLVDAWLVACMHLEVPNALWLLTVLQNEVLLCLESPSALAAALYAVTELPYLHSGTKHLRATMRKCVLRCTHAGESPDGLRRNWTTERMTRRQKDRARQAGRSLESHFIGGESASPGERAFGQLSRELRAILSILARERAAFLRLQAKHGVLLPAPLASSRAVGALEALITSDQLQREQAPPFALRERCSDPTQASPTGSTIFPRMPSTANDVPWRTKYRNPSEVVSRTDGYDTERASRSTPSCCAKRRELGESYSGAPDFASTAIPVRWTLLIEMLRHAYEVLAQVTMIPSGVAVTESMKVKARAAAEAVGERLSQLGAPR</sequence>
<evidence type="ECO:0008006" key="5">
    <source>
        <dbReference type="Google" id="ProtNLM"/>
    </source>
</evidence>
<evidence type="ECO:0000256" key="1">
    <source>
        <dbReference type="SAM" id="MobiDB-lite"/>
    </source>
</evidence>
<feature type="compositionally biased region" description="Basic and acidic residues" evidence="1">
    <location>
        <begin position="969"/>
        <end position="980"/>
    </location>
</feature>
<proteinExistence type="predicted"/>
<name>A0A2C6KSG0_9APIC</name>
<feature type="compositionally biased region" description="Basic and acidic residues" evidence="1">
    <location>
        <begin position="337"/>
        <end position="362"/>
    </location>
</feature>
<feature type="compositionally biased region" description="Polar residues" evidence="1">
    <location>
        <begin position="981"/>
        <end position="998"/>
    </location>
</feature>
<dbReference type="OrthoDB" id="10453028at2759"/>
<feature type="region of interest" description="Disordered" evidence="1">
    <location>
        <begin position="1526"/>
        <end position="1551"/>
    </location>
</feature>
<evidence type="ECO:0000256" key="2">
    <source>
        <dbReference type="SAM" id="Phobius"/>
    </source>
</evidence>
<evidence type="ECO:0000313" key="4">
    <source>
        <dbReference type="Proteomes" id="UP000221165"/>
    </source>
</evidence>
<keyword evidence="2" id="KW-0812">Transmembrane</keyword>
<dbReference type="VEuPathDB" id="ToxoDB:CSUI_006743"/>
<keyword evidence="2" id="KW-0472">Membrane</keyword>
<dbReference type="GeneID" id="94430107"/>
<feature type="region of interest" description="Disordered" evidence="1">
    <location>
        <begin position="447"/>
        <end position="473"/>
    </location>
</feature>
<feature type="region of interest" description="Disordered" evidence="1">
    <location>
        <begin position="917"/>
        <end position="998"/>
    </location>
</feature>
<protein>
    <recommendedName>
        <fullName evidence="5">Transmembrane protein</fullName>
    </recommendedName>
</protein>
<feature type="compositionally biased region" description="Polar residues" evidence="1">
    <location>
        <begin position="447"/>
        <end position="456"/>
    </location>
</feature>
<dbReference type="Proteomes" id="UP000221165">
    <property type="component" value="Unassembled WGS sequence"/>
</dbReference>
<feature type="compositionally biased region" description="Polar residues" evidence="1">
    <location>
        <begin position="258"/>
        <end position="267"/>
    </location>
</feature>
<organism evidence="3 4">
    <name type="scientific">Cystoisospora suis</name>
    <dbReference type="NCBI Taxonomy" id="483139"/>
    <lineage>
        <taxon>Eukaryota</taxon>
        <taxon>Sar</taxon>
        <taxon>Alveolata</taxon>
        <taxon>Apicomplexa</taxon>
        <taxon>Conoidasida</taxon>
        <taxon>Coccidia</taxon>
        <taxon>Eucoccidiorida</taxon>
        <taxon>Eimeriorina</taxon>
        <taxon>Sarcocystidae</taxon>
        <taxon>Cystoisospora</taxon>
    </lineage>
</organism>
<feature type="compositionally biased region" description="Polar residues" evidence="1">
    <location>
        <begin position="917"/>
        <end position="927"/>
    </location>
</feature>
<accession>A0A2C6KSG0</accession>
<comment type="caution">
    <text evidence="3">The sequence shown here is derived from an EMBL/GenBank/DDBJ whole genome shotgun (WGS) entry which is preliminary data.</text>
</comment>
<gene>
    <name evidence="3" type="ORF">CSUI_006743</name>
</gene>